<dbReference type="GO" id="GO:0046403">
    <property type="term" value="F:polynucleotide 3'-phosphatase activity"/>
    <property type="evidence" value="ECO:0007669"/>
    <property type="project" value="TreeGrafter"/>
</dbReference>
<dbReference type="GO" id="GO:0006281">
    <property type="term" value="P:DNA repair"/>
    <property type="evidence" value="ECO:0007669"/>
    <property type="project" value="TreeGrafter"/>
</dbReference>
<organism evidence="1 2">
    <name type="scientific">Absidia repens</name>
    <dbReference type="NCBI Taxonomy" id="90262"/>
    <lineage>
        <taxon>Eukaryota</taxon>
        <taxon>Fungi</taxon>
        <taxon>Fungi incertae sedis</taxon>
        <taxon>Mucoromycota</taxon>
        <taxon>Mucoromycotina</taxon>
        <taxon>Mucoromycetes</taxon>
        <taxon>Mucorales</taxon>
        <taxon>Cunninghamellaceae</taxon>
        <taxon>Absidia</taxon>
    </lineage>
</organism>
<reference evidence="1 2" key="1">
    <citation type="submission" date="2016-07" db="EMBL/GenBank/DDBJ databases">
        <title>Pervasive Adenine N6-methylation of Active Genes in Fungi.</title>
        <authorList>
            <consortium name="DOE Joint Genome Institute"/>
            <person name="Mondo S.J."/>
            <person name="Dannebaum R.O."/>
            <person name="Kuo R.C."/>
            <person name="Labutti K."/>
            <person name="Haridas S."/>
            <person name="Kuo A."/>
            <person name="Salamov A."/>
            <person name="Ahrendt S.R."/>
            <person name="Lipzen A."/>
            <person name="Sullivan W."/>
            <person name="Andreopoulos W.B."/>
            <person name="Clum A."/>
            <person name="Lindquist E."/>
            <person name="Daum C."/>
            <person name="Ramamoorthy G.K."/>
            <person name="Gryganskyi A."/>
            <person name="Culley D."/>
            <person name="Magnuson J.K."/>
            <person name="James T.Y."/>
            <person name="O'Malley M.A."/>
            <person name="Stajich J.E."/>
            <person name="Spatafora J.W."/>
            <person name="Visel A."/>
            <person name="Grigoriev I.V."/>
        </authorList>
    </citation>
    <scope>NUCLEOTIDE SEQUENCE [LARGE SCALE GENOMIC DNA]</scope>
    <source>
        <strain evidence="1 2">NRRL 1336</strain>
    </source>
</reference>
<dbReference type="PANTHER" id="PTHR12083">
    <property type="entry name" value="BIFUNCTIONAL POLYNUCLEOTIDE PHOSPHATASE/KINASE"/>
    <property type="match status" value="1"/>
</dbReference>
<proteinExistence type="predicted"/>
<dbReference type="OrthoDB" id="3512845at2759"/>
<dbReference type="Pfam" id="PF13671">
    <property type="entry name" value="AAA_33"/>
    <property type="match status" value="1"/>
</dbReference>
<evidence type="ECO:0000313" key="2">
    <source>
        <dbReference type="Proteomes" id="UP000193560"/>
    </source>
</evidence>
<comment type="caution">
    <text evidence="1">The sequence shown here is derived from an EMBL/GenBank/DDBJ whole genome shotgun (WGS) entry which is preliminary data.</text>
</comment>
<gene>
    <name evidence="1" type="ORF">BCR42DRAFT_95272</name>
</gene>
<dbReference type="PANTHER" id="PTHR12083:SF9">
    <property type="entry name" value="BIFUNCTIONAL POLYNUCLEOTIDE PHOSPHATASE_KINASE"/>
    <property type="match status" value="1"/>
</dbReference>
<protein>
    <recommendedName>
        <fullName evidence="3">P-loop containing nucleoside triphosphate hydrolase protein</fullName>
    </recommendedName>
</protein>
<dbReference type="EMBL" id="MCGE01000002">
    <property type="protein sequence ID" value="ORZ24717.1"/>
    <property type="molecule type" value="Genomic_DNA"/>
</dbReference>
<dbReference type="InterPro" id="IPR027417">
    <property type="entry name" value="P-loop_NTPase"/>
</dbReference>
<dbReference type="Proteomes" id="UP000193560">
    <property type="component" value="Unassembled WGS sequence"/>
</dbReference>
<dbReference type="Gene3D" id="3.40.50.300">
    <property type="entry name" value="P-loop containing nucleotide triphosphate hydrolases"/>
    <property type="match status" value="1"/>
</dbReference>
<evidence type="ECO:0008006" key="3">
    <source>
        <dbReference type="Google" id="ProtNLM"/>
    </source>
</evidence>
<dbReference type="SUPFAM" id="SSF52540">
    <property type="entry name" value="P-loop containing nucleoside triphosphate hydrolases"/>
    <property type="match status" value="1"/>
</dbReference>
<dbReference type="STRING" id="90262.A0A1X2IZI4"/>
<name>A0A1X2IZI4_9FUNG</name>
<sequence length="133" mass="15148">MRKYLKDQFSIVVDRCNFDAQQRKTWVTIAKEFNVPVDCIVFTANQQDCGDRIQQRVNHPTGVHGLEGINILKKFVKNYQPPTENVPEGFDKLLLVDPSVDPECTEERINTVLSRLQQSPTLLPTNLPNPPTS</sequence>
<evidence type="ECO:0000313" key="1">
    <source>
        <dbReference type="EMBL" id="ORZ24717.1"/>
    </source>
</evidence>
<keyword evidence="2" id="KW-1185">Reference proteome</keyword>
<dbReference type="GO" id="GO:0046404">
    <property type="term" value="F:ATP-dependent polydeoxyribonucleotide 5'-hydroxyl-kinase activity"/>
    <property type="evidence" value="ECO:0007669"/>
    <property type="project" value="TreeGrafter"/>
</dbReference>
<accession>A0A1X2IZI4</accession>
<dbReference type="AlphaFoldDB" id="A0A1X2IZI4"/>
<dbReference type="GO" id="GO:0003690">
    <property type="term" value="F:double-stranded DNA binding"/>
    <property type="evidence" value="ECO:0007669"/>
    <property type="project" value="TreeGrafter"/>
</dbReference>